<dbReference type="InterPro" id="IPR029056">
    <property type="entry name" value="Ribokinase-like"/>
</dbReference>
<keyword evidence="2" id="KW-0418">Kinase</keyword>
<evidence type="ECO:0000256" key="1">
    <source>
        <dbReference type="ARBA" id="ARBA00022679"/>
    </source>
</evidence>
<accession>A0A2Z2PF41</accession>
<dbReference type="EMBL" id="KY000032">
    <property type="protein sequence ID" value="ASK41894.1"/>
    <property type="molecule type" value="Genomic_DNA"/>
</dbReference>
<dbReference type="AlphaFoldDB" id="A0A2Z2PF41"/>
<reference evidence="4" key="1">
    <citation type="submission" date="2016-10" db="EMBL/GenBank/DDBJ databases">
        <title>Agrobacterium Ti plasmids: Classification based on T-DNA and Vir regions organization.</title>
        <authorList>
            <person name="Nabi N."/>
            <person name="Vial L."/>
            <person name="Ben Hafsa A."/>
            <person name="Chapulliot D."/>
            <person name="Berard A."/>
            <person name="Chauveau A."/>
            <person name="Le Paslier M.-C."/>
            <person name="Harzallah Skhiri F."/>
            <person name="Brunel D."/>
            <person name="Nesme X."/>
            <person name="Chaouachi M."/>
        </authorList>
    </citation>
    <scope>NUCLEOTIDE SEQUENCE</scope>
    <source>
        <strain evidence="4">CFBP2788</strain>
        <plasmid evidence="4">pTi_CFBP2788</plasmid>
    </source>
</reference>
<keyword evidence="4" id="KW-0614">Plasmid</keyword>
<geneLocation type="plasmid" evidence="4">
    <name>pTi_CFBP2788</name>
</geneLocation>
<dbReference type="Pfam" id="PF00294">
    <property type="entry name" value="PfkB"/>
    <property type="match status" value="1"/>
</dbReference>
<proteinExistence type="predicted"/>
<dbReference type="SUPFAM" id="SSF53613">
    <property type="entry name" value="Ribokinase-like"/>
    <property type="match status" value="1"/>
</dbReference>
<dbReference type="RefSeq" id="WP_032489946.1">
    <property type="nucleotide sequence ID" value="NZ_CP116687.1"/>
</dbReference>
<sequence>MRICGVGDNVVDRYYNQKLMFPGGNAVNFAVHAARSGMDAAYLGVIGTDSDGDLIRSSLQAEGVDLTHLRVKDGPNAFATVHMDDDGNNRKWGLCEKGVSMLQLDSAELEYLAGFDLAHTGETSRLDGQLPEIRERVAISFDFSDRDLDYAASVLPYVKVAAFSRSGASETEIARVLDIAHSAGVELVTITQGAKGATVSYKGEALFVPAVPVDAVDTLGAGDAFVARLACRVLNGVPLVEAGKDAAQYSALICGTRGAFGHARPITRDIPL</sequence>
<evidence type="ECO:0000256" key="2">
    <source>
        <dbReference type="ARBA" id="ARBA00022777"/>
    </source>
</evidence>
<dbReference type="GO" id="GO:0016301">
    <property type="term" value="F:kinase activity"/>
    <property type="evidence" value="ECO:0007669"/>
    <property type="project" value="UniProtKB-KW"/>
</dbReference>
<name>A0A2Z2PF41_9HYPH</name>
<keyword evidence="1" id="KW-0808">Transferase</keyword>
<organism evidence="4">
    <name type="scientific">Agrobacterium fabrum</name>
    <dbReference type="NCBI Taxonomy" id="1176649"/>
    <lineage>
        <taxon>Bacteria</taxon>
        <taxon>Pseudomonadati</taxon>
        <taxon>Pseudomonadota</taxon>
        <taxon>Alphaproteobacteria</taxon>
        <taxon>Hyphomicrobiales</taxon>
        <taxon>Rhizobiaceae</taxon>
        <taxon>Rhizobium/Agrobacterium group</taxon>
        <taxon>Agrobacterium</taxon>
        <taxon>Agrobacterium tumefaciens complex</taxon>
    </lineage>
</organism>
<dbReference type="InterPro" id="IPR011611">
    <property type="entry name" value="PfkB_dom"/>
</dbReference>
<feature type="domain" description="Carbohydrate kinase PfkB" evidence="3">
    <location>
        <begin position="20"/>
        <end position="259"/>
    </location>
</feature>
<dbReference type="PANTHER" id="PTHR10584:SF167">
    <property type="entry name" value="PFKB DOMAIN PROTEIN"/>
    <property type="match status" value="1"/>
</dbReference>
<evidence type="ECO:0000313" key="4">
    <source>
        <dbReference type="EMBL" id="ASK41894.1"/>
    </source>
</evidence>
<dbReference type="Gene3D" id="3.40.1190.20">
    <property type="match status" value="1"/>
</dbReference>
<evidence type="ECO:0000259" key="3">
    <source>
        <dbReference type="Pfam" id="PF00294"/>
    </source>
</evidence>
<protein>
    <recommendedName>
        <fullName evidence="3">Carbohydrate kinase PfkB domain-containing protein</fullName>
    </recommendedName>
</protein>
<dbReference type="PANTHER" id="PTHR10584">
    <property type="entry name" value="SUGAR KINASE"/>
    <property type="match status" value="1"/>
</dbReference>